<dbReference type="GO" id="GO:0000407">
    <property type="term" value="C:phagophore assembly site"/>
    <property type="evidence" value="ECO:0007669"/>
    <property type="project" value="UniProtKB-SubCell"/>
</dbReference>
<feature type="region of interest" description="Disordered" evidence="4">
    <location>
        <begin position="642"/>
        <end position="663"/>
    </location>
</feature>
<evidence type="ECO:0008006" key="7">
    <source>
        <dbReference type="Google" id="ProtNLM"/>
    </source>
</evidence>
<name>A0AAV5SIT3_9BILA</name>
<dbReference type="EMBL" id="BTSX01000001">
    <property type="protein sequence ID" value="GMS81329.1"/>
    <property type="molecule type" value="Genomic_DNA"/>
</dbReference>
<dbReference type="Proteomes" id="UP001432027">
    <property type="component" value="Unassembled WGS sequence"/>
</dbReference>
<feature type="compositionally biased region" description="Polar residues" evidence="4">
    <location>
        <begin position="475"/>
        <end position="499"/>
    </location>
</feature>
<feature type="compositionally biased region" description="Basic and acidic residues" evidence="4">
    <location>
        <begin position="449"/>
        <end position="460"/>
    </location>
</feature>
<dbReference type="GO" id="GO:0000423">
    <property type="term" value="P:mitophagy"/>
    <property type="evidence" value="ECO:0007669"/>
    <property type="project" value="TreeGrafter"/>
</dbReference>
<reference evidence="5" key="1">
    <citation type="submission" date="2023-10" db="EMBL/GenBank/DDBJ databases">
        <title>Genome assembly of Pristionchus species.</title>
        <authorList>
            <person name="Yoshida K."/>
            <person name="Sommer R.J."/>
        </authorList>
    </citation>
    <scope>NUCLEOTIDE SEQUENCE</scope>
    <source>
        <strain evidence="5">RS0144</strain>
    </source>
</reference>
<dbReference type="FunFam" id="3.30.900.10:FF:000017">
    <property type="entry name" value="Autophagy-related protein 13"/>
    <property type="match status" value="1"/>
</dbReference>
<comment type="subcellular location">
    <subcellularLocation>
        <location evidence="1">Preautophagosomal structure</location>
    </subcellularLocation>
</comment>
<feature type="compositionally biased region" description="Polar residues" evidence="4">
    <location>
        <begin position="291"/>
        <end position="310"/>
    </location>
</feature>
<evidence type="ECO:0000256" key="2">
    <source>
        <dbReference type="ARBA" id="ARBA00007341"/>
    </source>
</evidence>
<feature type="compositionally biased region" description="Basic and acidic residues" evidence="4">
    <location>
        <begin position="330"/>
        <end position="352"/>
    </location>
</feature>
<evidence type="ECO:0000313" key="5">
    <source>
        <dbReference type="EMBL" id="GMS81329.1"/>
    </source>
</evidence>
<comment type="similarity">
    <text evidence="2">Belongs to the ATG13 family. Metazoan subfamily.</text>
</comment>
<dbReference type="InterPro" id="IPR040182">
    <property type="entry name" value="ATG13"/>
</dbReference>
<feature type="compositionally biased region" description="Polar residues" evidence="4">
    <location>
        <begin position="12"/>
        <end position="23"/>
    </location>
</feature>
<feature type="compositionally biased region" description="Basic and acidic residues" evidence="4">
    <location>
        <begin position="537"/>
        <end position="556"/>
    </location>
</feature>
<feature type="region of interest" description="Disordered" evidence="4">
    <location>
        <begin position="291"/>
        <end position="367"/>
    </location>
</feature>
<dbReference type="PANTHER" id="PTHR13430">
    <property type="match status" value="1"/>
</dbReference>
<dbReference type="PANTHER" id="PTHR13430:SF4">
    <property type="entry name" value="AUTOPHAGY-RELATED PROTEIN 13"/>
    <property type="match status" value="1"/>
</dbReference>
<feature type="compositionally biased region" description="Polar residues" evidence="4">
    <location>
        <begin position="652"/>
        <end position="663"/>
    </location>
</feature>
<feature type="region of interest" description="Disordered" evidence="4">
    <location>
        <begin position="1"/>
        <end position="24"/>
    </location>
</feature>
<protein>
    <recommendedName>
        <fullName evidence="7">Autophagy-related protein 13</fullName>
    </recommendedName>
</protein>
<evidence type="ECO:0000256" key="3">
    <source>
        <dbReference type="ARBA" id="ARBA00023006"/>
    </source>
</evidence>
<feature type="region of interest" description="Disordered" evidence="4">
    <location>
        <begin position="403"/>
        <end position="586"/>
    </location>
</feature>
<evidence type="ECO:0000256" key="4">
    <source>
        <dbReference type="SAM" id="MobiDB-lite"/>
    </source>
</evidence>
<dbReference type="GO" id="GO:0034497">
    <property type="term" value="P:protein localization to phagophore assembly site"/>
    <property type="evidence" value="ECO:0007669"/>
    <property type="project" value="TreeGrafter"/>
</dbReference>
<organism evidence="5 6">
    <name type="scientific">Pristionchus entomophagus</name>
    <dbReference type="NCBI Taxonomy" id="358040"/>
    <lineage>
        <taxon>Eukaryota</taxon>
        <taxon>Metazoa</taxon>
        <taxon>Ecdysozoa</taxon>
        <taxon>Nematoda</taxon>
        <taxon>Chromadorea</taxon>
        <taxon>Rhabditida</taxon>
        <taxon>Rhabditina</taxon>
        <taxon>Diplogasteromorpha</taxon>
        <taxon>Diplogasteroidea</taxon>
        <taxon>Neodiplogasteridae</taxon>
        <taxon>Pristionchus</taxon>
    </lineage>
</organism>
<proteinExistence type="inferred from homology"/>
<sequence length="663" mass="72600">MIIGSPPMRQSPLASPTSPSDYTVSALGRRASTASMRSEGTVVDDNDVYAFVKPYAKKFCNLMVQALVQSRQNEKYDTKGDSSSNSRAWFNLEQDEIGEISVHMKKTVTNYPPLISSFSVDFILYTADGDTLPLETWCLTYEPTPNPFQSSSSGRVSPSTVADTKSKFYKDLGIMLKSIIVAARMTPMHRYYVKKQGAETFVIIYRVLEGRSTIDLGAECKKKDLGSVPAPYGNFYLQLAYRTKMEIDRAATPASNDSFQGVHISPGTSPMVAGTPSSFCDVLSQFSASPGSQMASSPQYSRSRAVSEATSEPGMPMMREKRTSGSSGKGLEEPFSKSKEDDKTLIEKKENADSDDEEMNQSKLESPEMKKIPFANLLISSYTGILLTNGLSPPERERVEAACTTSMRVEKERSESVYRSRCDSAVIPEEESRSDGSEENSGGSEGSSEEERTIKGKESSEESEDEPAYSGLSDELSNSILQASTRTATDLSMSATLTVKTKREEEDEEEDENVMTATLRDDDTILRRSLLNLPVSGDEKEGEGKRGGESGSEKSEGGGSDDEEEDSFVRIAPLFSTNSSSQPGEDLSELITQLKGSPEIEGNTGYGIDHLNDIGQNELSMFSSLQGDFDRLVAQVKEAVEEDERREREGAYSTSVVQKMTTA</sequence>
<dbReference type="GO" id="GO:1990316">
    <property type="term" value="C:Atg1/ULK1 kinase complex"/>
    <property type="evidence" value="ECO:0007669"/>
    <property type="project" value="TreeGrafter"/>
</dbReference>
<keyword evidence="6" id="KW-1185">Reference proteome</keyword>
<evidence type="ECO:0000313" key="6">
    <source>
        <dbReference type="Proteomes" id="UP001432027"/>
    </source>
</evidence>
<dbReference type="InterPro" id="IPR036570">
    <property type="entry name" value="HORMA_dom_sf"/>
</dbReference>
<dbReference type="GO" id="GO:0005829">
    <property type="term" value="C:cytosol"/>
    <property type="evidence" value="ECO:0007669"/>
    <property type="project" value="TreeGrafter"/>
</dbReference>
<gene>
    <name evidence="5" type="ORF">PENTCL1PPCAC_3504</name>
</gene>
<dbReference type="AlphaFoldDB" id="A0AAV5SIT3"/>
<dbReference type="Gene3D" id="3.30.900.10">
    <property type="entry name" value="HORMA domain"/>
    <property type="match status" value="1"/>
</dbReference>
<feature type="compositionally biased region" description="Basic and acidic residues" evidence="4">
    <location>
        <begin position="408"/>
        <end position="422"/>
    </location>
</feature>
<dbReference type="GO" id="GO:0034727">
    <property type="term" value="P:piecemeal microautophagy of the nucleus"/>
    <property type="evidence" value="ECO:0007669"/>
    <property type="project" value="TreeGrafter"/>
</dbReference>
<comment type="caution">
    <text evidence="5">The sequence shown here is derived from an EMBL/GenBank/DDBJ whole genome shotgun (WGS) entry which is preliminary data.</text>
</comment>
<evidence type="ECO:0000256" key="1">
    <source>
        <dbReference type="ARBA" id="ARBA00004329"/>
    </source>
</evidence>
<keyword evidence="3" id="KW-0072">Autophagy</keyword>
<accession>A0AAV5SIT3</accession>